<keyword evidence="2" id="KW-0378">Hydrolase</keyword>
<sequence>MQMFSILTVNIGAASRERAEVMLRWLAARPEDVFILTETSAGAGTTYLLDKFRQAGFAVVHTPDATGDRGTALVSRVSVTDTLSGHFAGVSIPGRVASALLATEPAVAVLGVYVPSRDRSVEKTEKKQAFINSLLARLDALPDELRERLVLGGDYNVIARTHQPLHPGFLAFEFGLLEAIEAHGFVDAHERCSPGEQVYSWIGRTGDGYRYDYFHVGQALGAHIMGCAYLQETREQRLTDHAAVTLQLDVTVQSRLETSDPADTTEADAMTLF</sequence>
<organism evidence="2 3">
    <name type="scientific">Carbonactinospora thermoautotrophica</name>
    <dbReference type="NCBI Taxonomy" id="1469144"/>
    <lineage>
        <taxon>Bacteria</taxon>
        <taxon>Bacillati</taxon>
        <taxon>Actinomycetota</taxon>
        <taxon>Actinomycetes</taxon>
        <taxon>Kitasatosporales</taxon>
        <taxon>Carbonactinosporaceae</taxon>
        <taxon>Carbonactinospora</taxon>
    </lineage>
</organism>
<dbReference type="InterPro" id="IPR005135">
    <property type="entry name" value="Endo/exonuclease/phosphatase"/>
</dbReference>
<reference evidence="3" key="1">
    <citation type="submission" date="2015-04" db="EMBL/GenBank/DDBJ databases">
        <title>Physiological reanalysis, assessment of diazotrophy, and genome sequences of multiple isolates of Streptomyces thermoautotrophicus.</title>
        <authorList>
            <person name="MacKellar D.C."/>
            <person name="Lieber L."/>
            <person name="Norman J."/>
            <person name="Bolger A."/>
            <person name="Tobin C."/>
            <person name="Murray J.W."/>
            <person name="Chang R."/>
            <person name="Ford T."/>
            <person name="Nguyen P.Q."/>
            <person name="Woodward J."/>
            <person name="Permingeat H."/>
            <person name="Joshi N.S."/>
            <person name="Silver P.A."/>
            <person name="Usadel B."/>
            <person name="Rutherford A.W."/>
            <person name="Friesen M."/>
            <person name="Prell J."/>
        </authorList>
    </citation>
    <scope>NUCLEOTIDE SEQUENCE [LARGE SCALE GENOMIC DNA]</scope>
    <source>
        <strain evidence="3">H1</strain>
    </source>
</reference>
<dbReference type="PANTHER" id="PTHR43250:SF2">
    <property type="entry name" value="EXODEOXYRIBONUCLEASE III"/>
    <property type="match status" value="1"/>
</dbReference>
<dbReference type="EC" id="3.1.11.2" evidence="2"/>
<name>A0A132MYK6_9ACTN</name>
<accession>A0A132MYK6</accession>
<protein>
    <submittedName>
        <fullName evidence="2">Exodeoxyribonuclease III</fullName>
        <ecNumber evidence="2">3.1.11.2</ecNumber>
    </submittedName>
</protein>
<dbReference type="Gene3D" id="3.60.10.10">
    <property type="entry name" value="Endonuclease/exonuclease/phosphatase"/>
    <property type="match status" value="1"/>
</dbReference>
<keyword evidence="3" id="KW-1185">Reference proteome</keyword>
<evidence type="ECO:0000259" key="1">
    <source>
        <dbReference type="Pfam" id="PF03372"/>
    </source>
</evidence>
<dbReference type="Pfam" id="PF03372">
    <property type="entry name" value="Exo_endo_phos"/>
    <property type="match status" value="1"/>
</dbReference>
<dbReference type="AlphaFoldDB" id="A0A132MYK6"/>
<dbReference type="PATRIC" id="fig|1469144.10.peg.3739"/>
<dbReference type="InterPro" id="IPR037493">
    <property type="entry name" value="ExoIII-like"/>
</dbReference>
<evidence type="ECO:0000313" key="2">
    <source>
        <dbReference type="EMBL" id="KWX02442.1"/>
    </source>
</evidence>
<dbReference type="STRING" id="1469144.LI90_3485"/>
<dbReference type="InterPro" id="IPR036691">
    <property type="entry name" value="Endo/exonu/phosph_ase_sf"/>
</dbReference>
<evidence type="ECO:0000313" key="3">
    <source>
        <dbReference type="Proteomes" id="UP000070188"/>
    </source>
</evidence>
<dbReference type="PANTHER" id="PTHR43250">
    <property type="entry name" value="EXODEOXYRIBONUCLEASE III"/>
    <property type="match status" value="1"/>
</dbReference>
<comment type="caution">
    <text evidence="2">The sequence shown here is derived from an EMBL/GenBank/DDBJ whole genome shotgun (WGS) entry which is preliminary data.</text>
</comment>
<gene>
    <name evidence="2" type="ORF">LI90_3485</name>
</gene>
<dbReference type="EMBL" id="LAXD01000001">
    <property type="protein sequence ID" value="KWX02442.1"/>
    <property type="molecule type" value="Genomic_DNA"/>
</dbReference>
<dbReference type="GO" id="GO:0008311">
    <property type="term" value="F:double-stranded DNA 3'-5' DNA exonuclease activity"/>
    <property type="evidence" value="ECO:0007669"/>
    <property type="project" value="UniProtKB-EC"/>
</dbReference>
<feature type="domain" description="Endonuclease/exonuclease/phosphatase" evidence="1">
    <location>
        <begin position="8"/>
        <end position="241"/>
    </location>
</feature>
<dbReference type="GO" id="GO:0006281">
    <property type="term" value="P:DNA repair"/>
    <property type="evidence" value="ECO:0007669"/>
    <property type="project" value="InterPro"/>
</dbReference>
<proteinExistence type="predicted"/>
<dbReference type="Proteomes" id="UP000070188">
    <property type="component" value="Unassembled WGS sequence"/>
</dbReference>
<dbReference type="SUPFAM" id="SSF56219">
    <property type="entry name" value="DNase I-like"/>
    <property type="match status" value="1"/>
</dbReference>